<dbReference type="STRING" id="694573.A0A194UQW0"/>
<evidence type="ECO:0000313" key="3">
    <source>
        <dbReference type="EMBL" id="KUI54060.1"/>
    </source>
</evidence>
<feature type="compositionally biased region" description="Basic residues" evidence="1">
    <location>
        <begin position="187"/>
        <end position="197"/>
    </location>
</feature>
<sequence length="449" mass="50693">MDAASGANGEGSSRALRVASEGSSRTLRDVMRASSTNTPDVVVLDRIPSDLNHKEVLDPREDLWLSTADGRYSSTIIPLRVGTAPYQEVFQVHKNVLLKAEWFRKALLGEFLEAEAQSLDLPEEDPGIFHFLVAYLYEERYVPTKPLSTVLVPDPDKGKGRESGNDTPDSDSDSDALSWRSDSSAQSRRRRERRRRRDERYFERMRQKHPGVHRPNCNCPQCANTHGPPCWSCSAPRVAPPITPPLPQPFVQVPDRSRRNHRRRGPDGRPPPPMATASSDQARIKGEDLRTWLMAYELHMDVYICANKFLLDDFKEKIARVTIDMLETAGSDAAQVQVLRLCRKLYDGVSDNDALLKMVFARVGFLQGTLWKRAPEETNEFLVENPEVAVLILKETVTRREDEYYGRALPSMERPENADSLSQSGTCPLDHEWIPFSVPSRPGASNIMI</sequence>
<reference evidence="4" key="1">
    <citation type="submission" date="2014-12" db="EMBL/GenBank/DDBJ databases">
        <title>Genome Sequence of Valsa Canker Pathogens Uncovers a Specific Adaption of Colonization on Woody Bark.</title>
        <authorList>
            <person name="Yin Z."/>
            <person name="Liu H."/>
            <person name="Gao X."/>
            <person name="Li Z."/>
            <person name="Song N."/>
            <person name="Ke X."/>
            <person name="Dai Q."/>
            <person name="Wu Y."/>
            <person name="Sun Y."/>
            <person name="Xu J.-R."/>
            <person name="Kang Z.K."/>
            <person name="Wang L."/>
            <person name="Huang L."/>
        </authorList>
    </citation>
    <scope>NUCLEOTIDE SEQUENCE [LARGE SCALE GENOMIC DNA]</scope>
    <source>
        <strain evidence="4">SXYL134</strain>
    </source>
</reference>
<dbReference type="InterPro" id="IPR011333">
    <property type="entry name" value="SKP1/BTB/POZ_sf"/>
</dbReference>
<organism evidence="3 4">
    <name type="scientific">Cytospora mali</name>
    <name type="common">Apple Valsa canker fungus</name>
    <name type="synonym">Valsa mali</name>
    <dbReference type="NCBI Taxonomy" id="578113"/>
    <lineage>
        <taxon>Eukaryota</taxon>
        <taxon>Fungi</taxon>
        <taxon>Dikarya</taxon>
        <taxon>Ascomycota</taxon>
        <taxon>Pezizomycotina</taxon>
        <taxon>Sordariomycetes</taxon>
        <taxon>Sordariomycetidae</taxon>
        <taxon>Diaporthales</taxon>
        <taxon>Cytosporaceae</taxon>
        <taxon>Cytospora</taxon>
    </lineage>
</organism>
<feature type="region of interest" description="Disordered" evidence="1">
    <location>
        <begin position="1"/>
        <end position="29"/>
    </location>
</feature>
<dbReference type="Gene3D" id="3.30.710.10">
    <property type="entry name" value="Potassium Channel Kv1.1, Chain A"/>
    <property type="match status" value="1"/>
</dbReference>
<accession>A0A194UQW0</accession>
<dbReference type="CDD" id="cd18186">
    <property type="entry name" value="BTB_POZ_ZBTB_KLHL-like"/>
    <property type="match status" value="1"/>
</dbReference>
<gene>
    <name evidence="3" type="ORF">VP1G_01485</name>
</gene>
<dbReference type="EMBL" id="KN714671">
    <property type="protein sequence ID" value="KUI54060.1"/>
    <property type="molecule type" value="Genomic_DNA"/>
</dbReference>
<feature type="compositionally biased region" description="Basic and acidic residues" evidence="1">
    <location>
        <begin position="154"/>
        <end position="164"/>
    </location>
</feature>
<evidence type="ECO:0000313" key="4">
    <source>
        <dbReference type="Proteomes" id="UP000078576"/>
    </source>
</evidence>
<keyword evidence="4" id="KW-1185">Reference proteome</keyword>
<evidence type="ECO:0000259" key="2">
    <source>
        <dbReference type="PROSITE" id="PS50097"/>
    </source>
</evidence>
<protein>
    <recommendedName>
        <fullName evidence="2">BTB domain-containing protein</fullName>
    </recommendedName>
</protein>
<feature type="region of interest" description="Disordered" evidence="1">
    <location>
        <begin position="147"/>
        <end position="213"/>
    </location>
</feature>
<name>A0A194UQW0_CYTMA</name>
<dbReference type="OrthoDB" id="6359816at2759"/>
<evidence type="ECO:0000256" key="1">
    <source>
        <dbReference type="SAM" id="MobiDB-lite"/>
    </source>
</evidence>
<dbReference type="PANTHER" id="PTHR47843">
    <property type="entry name" value="BTB DOMAIN-CONTAINING PROTEIN-RELATED"/>
    <property type="match status" value="1"/>
</dbReference>
<dbReference type="AlphaFoldDB" id="A0A194UQW0"/>
<dbReference type="InterPro" id="IPR000210">
    <property type="entry name" value="BTB/POZ_dom"/>
</dbReference>
<dbReference type="PROSITE" id="PS50097">
    <property type="entry name" value="BTB"/>
    <property type="match status" value="1"/>
</dbReference>
<dbReference type="SUPFAM" id="SSF54695">
    <property type="entry name" value="POZ domain"/>
    <property type="match status" value="1"/>
</dbReference>
<proteinExistence type="predicted"/>
<dbReference type="Proteomes" id="UP000078576">
    <property type="component" value="Unassembled WGS sequence"/>
</dbReference>
<dbReference type="PANTHER" id="PTHR47843:SF6">
    <property type="entry name" value="BTB DOMAIN-CONTAINING PROTEIN"/>
    <property type="match status" value="1"/>
</dbReference>
<feature type="region of interest" description="Disordered" evidence="1">
    <location>
        <begin position="243"/>
        <end position="282"/>
    </location>
</feature>
<feature type="domain" description="BTB" evidence="2">
    <location>
        <begin position="75"/>
        <end position="145"/>
    </location>
</feature>